<feature type="region of interest" description="Disordered" evidence="1">
    <location>
        <begin position="54"/>
        <end position="107"/>
    </location>
</feature>
<sequence>MNDYPTMYDLPVSFAFGVFIASIQDLSTPNELYNGVTASQLTMSVLYKYEPRDEINEDSQEESSSQAKKLKTTITEARVNDDSDNFLTDDQYTDEEEPAKEVHSPQEKLEAQKKFINLIIYFHEYS</sequence>
<proteinExistence type="predicted"/>
<gene>
    <name evidence="2" type="ORF">RFULGI_LOCUS3950</name>
</gene>
<keyword evidence="3" id="KW-1185">Reference proteome</keyword>
<dbReference type="AlphaFoldDB" id="A0A9N9FHV6"/>
<dbReference type="Proteomes" id="UP000789396">
    <property type="component" value="Unassembled WGS sequence"/>
</dbReference>
<feature type="compositionally biased region" description="Polar residues" evidence="1">
    <location>
        <begin position="62"/>
        <end position="75"/>
    </location>
</feature>
<organism evidence="2 3">
    <name type="scientific">Racocetra fulgida</name>
    <dbReference type="NCBI Taxonomy" id="60492"/>
    <lineage>
        <taxon>Eukaryota</taxon>
        <taxon>Fungi</taxon>
        <taxon>Fungi incertae sedis</taxon>
        <taxon>Mucoromycota</taxon>
        <taxon>Glomeromycotina</taxon>
        <taxon>Glomeromycetes</taxon>
        <taxon>Diversisporales</taxon>
        <taxon>Gigasporaceae</taxon>
        <taxon>Racocetra</taxon>
    </lineage>
</organism>
<evidence type="ECO:0000256" key="1">
    <source>
        <dbReference type="SAM" id="MobiDB-lite"/>
    </source>
</evidence>
<name>A0A9N9FHV6_9GLOM</name>
<protein>
    <submittedName>
        <fullName evidence="2">10278_t:CDS:1</fullName>
    </submittedName>
</protein>
<evidence type="ECO:0000313" key="2">
    <source>
        <dbReference type="EMBL" id="CAG8534671.1"/>
    </source>
</evidence>
<reference evidence="2" key="1">
    <citation type="submission" date="2021-06" db="EMBL/GenBank/DDBJ databases">
        <authorList>
            <person name="Kallberg Y."/>
            <person name="Tangrot J."/>
            <person name="Rosling A."/>
        </authorList>
    </citation>
    <scope>NUCLEOTIDE SEQUENCE</scope>
    <source>
        <strain evidence="2">IN212</strain>
    </source>
</reference>
<evidence type="ECO:0000313" key="3">
    <source>
        <dbReference type="Proteomes" id="UP000789396"/>
    </source>
</evidence>
<comment type="caution">
    <text evidence="2">The sequence shown here is derived from an EMBL/GenBank/DDBJ whole genome shotgun (WGS) entry which is preliminary data.</text>
</comment>
<dbReference type="EMBL" id="CAJVPZ010003719">
    <property type="protein sequence ID" value="CAG8534671.1"/>
    <property type="molecule type" value="Genomic_DNA"/>
</dbReference>
<accession>A0A9N9FHV6</accession>